<protein>
    <submittedName>
        <fullName evidence="1">Uncharacterized protein</fullName>
    </submittedName>
</protein>
<gene>
    <name evidence="1" type="ORF">OAN307_c38720</name>
</gene>
<dbReference type="Proteomes" id="UP000005307">
    <property type="component" value="Chromosome"/>
</dbReference>
<dbReference type="AlphaFoldDB" id="M9RHK6"/>
<name>M9RHK6_9RHOB</name>
<dbReference type="KEGG" id="oat:OAN307_c38720"/>
<organism evidence="1 2">
    <name type="scientific">Octadecabacter antarcticus 307</name>
    <dbReference type="NCBI Taxonomy" id="391626"/>
    <lineage>
        <taxon>Bacteria</taxon>
        <taxon>Pseudomonadati</taxon>
        <taxon>Pseudomonadota</taxon>
        <taxon>Alphaproteobacteria</taxon>
        <taxon>Rhodobacterales</taxon>
        <taxon>Roseobacteraceae</taxon>
        <taxon>Octadecabacter</taxon>
    </lineage>
</organism>
<dbReference type="EMBL" id="CP003740">
    <property type="protein sequence ID" value="AGI69315.1"/>
    <property type="molecule type" value="Genomic_DNA"/>
</dbReference>
<accession>M9RHK6</accession>
<evidence type="ECO:0000313" key="1">
    <source>
        <dbReference type="EMBL" id="AGI69315.1"/>
    </source>
</evidence>
<sequence length="142" mass="15037">MRLPGSGGRRCPLGIMLCITLPGNKWNARKPSTHTCKHVLLGKGRRETSAVAQDAYSLPGRGIDEETLEIRAVHCRQAIAKQSAERDMISSSIGDPSMLPNLLGQIAPDQMICSVSAPTRACKHALPGNGWGICPGASPVLG</sequence>
<keyword evidence="2" id="KW-1185">Reference proteome</keyword>
<dbReference type="STRING" id="391626.OAN307_c38720"/>
<evidence type="ECO:0000313" key="2">
    <source>
        <dbReference type="Proteomes" id="UP000005307"/>
    </source>
</evidence>
<dbReference type="HOGENOM" id="CLU_1813844_0_0_5"/>
<reference evidence="1 2" key="1">
    <citation type="journal article" date="2013" name="PLoS ONE">
        <title>Poles Apart: Arctic and Antarctic Octadecabacter strains Share High Genome Plasticity and a New Type of Xanthorhodopsin.</title>
        <authorList>
            <person name="Vollmers J."/>
            <person name="Voget S."/>
            <person name="Dietrich S."/>
            <person name="Gollnow K."/>
            <person name="Smits M."/>
            <person name="Meyer K."/>
            <person name="Brinkhoff T."/>
            <person name="Simon M."/>
            <person name="Daniel R."/>
        </authorList>
    </citation>
    <scope>NUCLEOTIDE SEQUENCE [LARGE SCALE GENOMIC DNA]</scope>
    <source>
        <strain evidence="1 2">307</strain>
    </source>
</reference>
<proteinExistence type="predicted"/>